<evidence type="ECO:0000313" key="4">
    <source>
        <dbReference type="EMBL" id="GAA1950851.1"/>
    </source>
</evidence>
<evidence type="ECO:0000313" key="5">
    <source>
        <dbReference type="Proteomes" id="UP001499933"/>
    </source>
</evidence>
<dbReference type="PANTHER" id="PTHR21089">
    <property type="entry name" value="SHIKIMATE DEHYDROGENASE"/>
    <property type="match status" value="1"/>
</dbReference>
<gene>
    <name evidence="4" type="ORF">GCM10009776_11110</name>
</gene>
<feature type="domain" description="Shikimate dehydrogenase substrate binding N-terminal" evidence="3">
    <location>
        <begin position="20"/>
        <end position="101"/>
    </location>
</feature>
<evidence type="ECO:0000259" key="3">
    <source>
        <dbReference type="Pfam" id="PF08501"/>
    </source>
</evidence>
<reference evidence="4 5" key="1">
    <citation type="journal article" date="2019" name="Int. J. Syst. Evol. Microbiol.">
        <title>The Global Catalogue of Microorganisms (GCM) 10K type strain sequencing project: providing services to taxonomists for standard genome sequencing and annotation.</title>
        <authorList>
            <consortium name="The Broad Institute Genomics Platform"/>
            <consortium name="The Broad Institute Genome Sequencing Center for Infectious Disease"/>
            <person name="Wu L."/>
            <person name="Ma J."/>
        </authorList>
    </citation>
    <scope>NUCLEOTIDE SEQUENCE [LARGE SCALE GENOMIC DNA]</scope>
    <source>
        <strain evidence="4 5">JCM 14901</strain>
    </source>
</reference>
<dbReference type="EMBL" id="BAAAOG010000001">
    <property type="protein sequence ID" value="GAA1950851.1"/>
    <property type="molecule type" value="Genomic_DNA"/>
</dbReference>
<keyword evidence="5" id="KW-1185">Reference proteome</keyword>
<accession>A0ABN2QEX7</accession>
<dbReference type="Gene3D" id="3.40.50.10860">
    <property type="entry name" value="Leucine Dehydrogenase, chain A, domain 1"/>
    <property type="match status" value="1"/>
</dbReference>
<keyword evidence="2" id="KW-0057">Aromatic amino acid biosynthesis</keyword>
<dbReference type="NCBIfam" id="NF001311">
    <property type="entry name" value="PRK00258.1-3"/>
    <property type="match status" value="1"/>
</dbReference>
<sequence length="289" mass="29878">MVLGPPGLRVLSSDATRLAVWGDPIAHSRSPQLHAAAYRVLDLEWSYERRRVDMATFPEVLASLDHGWRGLSLTMPLKAAAFAAARTRDGRARLTGAVNTLLLTADGPHGFNTDVPGIVDALGDEGVTSVGTARIVGAGATATSALVALAELGSHHVQIVARRPEAIAELVAMGEEVGVTVAAAAWDEPRLDDVAVTIATLPGGAQVTDAAADALAAHGGFLLDAVYGHWPTALGAAWDRTGRPAASGLGMLLRQALVQVRIFVAGDPDVPLGDEDAVLAAMRDAAMGD</sequence>
<dbReference type="Pfam" id="PF08501">
    <property type="entry name" value="Shikimate_dh_N"/>
    <property type="match status" value="1"/>
</dbReference>
<evidence type="ECO:0000256" key="1">
    <source>
        <dbReference type="ARBA" id="ARBA00004871"/>
    </source>
</evidence>
<dbReference type="InterPro" id="IPR022893">
    <property type="entry name" value="Shikimate_DH_fam"/>
</dbReference>
<comment type="pathway">
    <text evidence="1">Metabolic intermediate biosynthesis; chorismate biosynthesis; chorismate from D-erythrose 4-phosphate and phosphoenolpyruvate: step 4/7.</text>
</comment>
<dbReference type="SUPFAM" id="SSF53223">
    <property type="entry name" value="Aminoacid dehydrogenase-like, N-terminal domain"/>
    <property type="match status" value="1"/>
</dbReference>
<dbReference type="Gene3D" id="3.40.50.720">
    <property type="entry name" value="NAD(P)-binding Rossmann-like Domain"/>
    <property type="match status" value="1"/>
</dbReference>
<name>A0ABN2QEX7_9MICO</name>
<protein>
    <submittedName>
        <fullName evidence="4">Shikimate dehydrogenase</fullName>
    </submittedName>
</protein>
<comment type="caution">
    <text evidence="4">The sequence shown here is derived from an EMBL/GenBank/DDBJ whole genome shotgun (WGS) entry which is preliminary data.</text>
</comment>
<keyword evidence="2" id="KW-0028">Amino-acid biosynthesis</keyword>
<organism evidence="4 5">
    <name type="scientific">Microbacterium deminutum</name>
    <dbReference type="NCBI Taxonomy" id="344164"/>
    <lineage>
        <taxon>Bacteria</taxon>
        <taxon>Bacillati</taxon>
        <taxon>Actinomycetota</taxon>
        <taxon>Actinomycetes</taxon>
        <taxon>Micrococcales</taxon>
        <taxon>Microbacteriaceae</taxon>
        <taxon>Microbacterium</taxon>
    </lineage>
</organism>
<dbReference type="InterPro" id="IPR046346">
    <property type="entry name" value="Aminoacid_DH-like_N_sf"/>
</dbReference>
<evidence type="ECO:0000256" key="2">
    <source>
        <dbReference type="ARBA" id="ARBA00023141"/>
    </source>
</evidence>
<dbReference type="SUPFAM" id="SSF51735">
    <property type="entry name" value="NAD(P)-binding Rossmann-fold domains"/>
    <property type="match status" value="1"/>
</dbReference>
<dbReference type="Proteomes" id="UP001499933">
    <property type="component" value="Unassembled WGS sequence"/>
</dbReference>
<proteinExistence type="predicted"/>
<dbReference type="PANTHER" id="PTHR21089:SF1">
    <property type="entry name" value="BIFUNCTIONAL 3-DEHYDROQUINATE DEHYDRATASE_SHIKIMATE DEHYDROGENASE, CHLOROPLASTIC"/>
    <property type="match status" value="1"/>
</dbReference>
<dbReference type="InterPro" id="IPR036291">
    <property type="entry name" value="NAD(P)-bd_dom_sf"/>
</dbReference>
<dbReference type="InterPro" id="IPR013708">
    <property type="entry name" value="Shikimate_DH-bd_N"/>
</dbReference>